<feature type="signal peptide" evidence="7">
    <location>
        <begin position="1"/>
        <end position="36"/>
    </location>
</feature>
<name>A0A8T6ZL01_9BURK</name>
<dbReference type="EMBL" id="JTDB02000015">
    <property type="protein sequence ID" value="NLP65586.1"/>
    <property type="molecule type" value="Genomic_DNA"/>
</dbReference>
<feature type="compositionally biased region" description="Low complexity" evidence="5">
    <location>
        <begin position="437"/>
        <end position="447"/>
    </location>
</feature>
<keyword evidence="4 6" id="KW-0472">Membrane</keyword>
<evidence type="ECO:0000256" key="4">
    <source>
        <dbReference type="ARBA" id="ARBA00023136"/>
    </source>
</evidence>
<comment type="subcellular location">
    <subcellularLocation>
        <location evidence="1">Membrane</location>
        <topology evidence="1">Multi-pass membrane protein</topology>
    </subcellularLocation>
</comment>
<evidence type="ECO:0000256" key="7">
    <source>
        <dbReference type="SAM" id="SignalP"/>
    </source>
</evidence>
<protein>
    <submittedName>
        <fullName evidence="8">P-type conjugative transfer protein TrbL</fullName>
    </submittedName>
</protein>
<feature type="region of interest" description="Disordered" evidence="5">
    <location>
        <begin position="407"/>
        <end position="653"/>
    </location>
</feature>
<keyword evidence="3 6" id="KW-1133">Transmembrane helix</keyword>
<dbReference type="GO" id="GO:0016020">
    <property type="term" value="C:membrane"/>
    <property type="evidence" value="ECO:0007669"/>
    <property type="project" value="UniProtKB-SubCell"/>
</dbReference>
<dbReference type="InterPro" id="IPR007688">
    <property type="entry name" value="Conjugal_tfr_TrbL/VirB6"/>
</dbReference>
<keyword evidence="7" id="KW-0732">Signal</keyword>
<evidence type="ECO:0000313" key="8">
    <source>
        <dbReference type="EMBL" id="NLP65501.1"/>
    </source>
</evidence>
<evidence type="ECO:0000256" key="1">
    <source>
        <dbReference type="ARBA" id="ARBA00004141"/>
    </source>
</evidence>
<organism evidence="8 10">
    <name type="scientific">Paraburkholderia sacchari</name>
    <dbReference type="NCBI Taxonomy" id="159450"/>
    <lineage>
        <taxon>Bacteria</taxon>
        <taxon>Pseudomonadati</taxon>
        <taxon>Pseudomonadota</taxon>
        <taxon>Betaproteobacteria</taxon>
        <taxon>Burkholderiales</taxon>
        <taxon>Burkholderiaceae</taxon>
        <taxon>Paraburkholderia</taxon>
    </lineage>
</organism>
<feature type="transmembrane region" description="Helical" evidence="6">
    <location>
        <begin position="70"/>
        <end position="88"/>
    </location>
</feature>
<feature type="compositionally biased region" description="Low complexity" evidence="5">
    <location>
        <begin position="455"/>
        <end position="607"/>
    </location>
</feature>
<sequence length="653" mass="63212">MLLVPPRWIDARRLIRVCAIIGVVLALASMSLSAFAQSSNTFTFMGSVTNKFQPLQHSWYTAIVGYAQRLFWALAAVDFGWTTITYVLDKNDLADMLGSLVRKMMTLCFFFALLKFSNQWIPMIIDSFTQIGQAAGGSASSTTPDGIVGKGYDLALGAFQAIHDLGALDAIAVVIPVGALAILIFLAFLFVAAQLLVTQIESFICIGAGVILLGFGGSRWTTDMASKYMQYAVATGLKLMVLYLIVGAGQALFGGLTIDPNNLINSCLTNAGSALIYTYLAIQIPAIASAMMSGSPSMTAGGMMGAAITAGAAMAGAGAAAAAGGMSAAKGAGGAAAGATGLAKALSAGVNSGLDLGKSGTALASHALGEMGAHGLGMAKGAIGDAVGGAKTNFAQAVDQSTGGKIASSIESTRGGSVAGVPAPQPAAGGPAGAPLGGADASNASQGVSGGASGSGAEAVQSGGQPVSPESGASPVSGGSPADAAQSSPNVPAPSGSSPSSAQPASSASSAPSAPSAPSGGATPSAGTSSAPASASPSNAGSASSSGSSNAASAPAPQSASSGASAANTGADTGSGSSVGSPAASPTTSASPSAGSGGDASTASLSGNGQSGNPSTPSRPDPLHKRIQDLQGYVPQDSAHAASVNIDLKHSQD</sequence>
<feature type="chain" id="PRO_5036276821" evidence="7">
    <location>
        <begin position="37"/>
        <end position="653"/>
    </location>
</feature>
<reference evidence="8" key="2">
    <citation type="submission" date="2020-04" db="EMBL/GenBank/DDBJ databases">
        <authorList>
            <person name="Alexandrino P."/>
            <person name="Mendonca T."/>
            <person name="Guaman L."/>
            <person name="Cherix J."/>
            <person name="Lozano-Sakalauskas G."/>
            <person name="Fujita A."/>
            <person name="Filho E.R."/>
            <person name="Long P."/>
            <person name="Padilla G."/>
            <person name="Taciro M.K."/>
            <person name="Gomez J.G."/>
            <person name="Silva L.F."/>
            <person name="Torres M."/>
        </authorList>
    </citation>
    <scope>NUCLEOTIDE SEQUENCE</scope>
    <source>
        <strain evidence="8">LMG 19450</strain>
    </source>
</reference>
<dbReference type="Proteomes" id="UP000030460">
    <property type="component" value="Unassembled WGS sequence"/>
</dbReference>
<feature type="transmembrane region" description="Helical" evidence="6">
    <location>
        <begin position="203"/>
        <end position="222"/>
    </location>
</feature>
<gene>
    <name evidence="8" type="primary">trbL</name>
    <name evidence="8" type="ORF">NH14_031065</name>
    <name evidence="9" type="ORF">NH14_031500</name>
</gene>
<evidence type="ECO:0000256" key="6">
    <source>
        <dbReference type="SAM" id="Phobius"/>
    </source>
</evidence>
<dbReference type="InterPro" id="IPR014150">
    <property type="entry name" value="Conjugal_tfr_TrbL"/>
</dbReference>
<evidence type="ECO:0000313" key="9">
    <source>
        <dbReference type="EMBL" id="NLP65586.1"/>
    </source>
</evidence>
<feature type="transmembrane region" description="Helical" evidence="6">
    <location>
        <begin position="274"/>
        <end position="292"/>
    </location>
</feature>
<evidence type="ECO:0000313" key="10">
    <source>
        <dbReference type="Proteomes" id="UP000030460"/>
    </source>
</evidence>
<feature type="transmembrane region" description="Helical" evidence="6">
    <location>
        <begin position="170"/>
        <end position="191"/>
    </location>
</feature>
<comment type="caution">
    <text evidence="8">The sequence shown here is derived from an EMBL/GenBank/DDBJ whole genome shotgun (WGS) entry which is preliminary data.</text>
</comment>
<reference evidence="8" key="1">
    <citation type="journal article" date="2015" name="Genome Announc.">
        <title>Draft Genome Sequence of the Polyhydroxyalkanoate-Producing Bacterium Burkholderia sacchari LMG 19450 Isolated from Brazilian Sugarcane Plantation Soil.</title>
        <authorList>
            <person name="Alexandrino P.M."/>
            <person name="Mendonca T.T."/>
            <person name="Guaman Bautista L.P."/>
            <person name="Cherix J."/>
            <person name="Lozano-Sakalauskas G.C."/>
            <person name="Fujita A."/>
            <person name="Ramos Filho E."/>
            <person name="Long P."/>
            <person name="Padilla G."/>
            <person name="Taciro M.K."/>
            <person name="Gomez J.G."/>
            <person name="Silva L.F."/>
        </authorList>
    </citation>
    <scope>NUCLEOTIDE SEQUENCE</scope>
    <source>
        <strain evidence="8">LMG 19450</strain>
    </source>
</reference>
<dbReference type="AlphaFoldDB" id="A0A8T6ZL01"/>
<evidence type="ECO:0000256" key="2">
    <source>
        <dbReference type="ARBA" id="ARBA00022692"/>
    </source>
</evidence>
<feature type="compositionally biased region" description="Low complexity" evidence="5">
    <location>
        <begin position="415"/>
        <end position="429"/>
    </location>
</feature>
<feature type="transmembrane region" description="Helical" evidence="6">
    <location>
        <begin position="304"/>
        <end position="323"/>
    </location>
</feature>
<evidence type="ECO:0000256" key="5">
    <source>
        <dbReference type="SAM" id="MobiDB-lite"/>
    </source>
</evidence>
<dbReference type="NCBIfam" id="TIGR02783">
    <property type="entry name" value="TrbL_P"/>
    <property type="match status" value="1"/>
</dbReference>
<keyword evidence="10" id="KW-1185">Reference proteome</keyword>
<proteinExistence type="predicted"/>
<dbReference type="EMBL" id="JTDB02000015">
    <property type="protein sequence ID" value="NLP65501.1"/>
    <property type="molecule type" value="Genomic_DNA"/>
</dbReference>
<dbReference type="Pfam" id="PF04610">
    <property type="entry name" value="TrbL"/>
    <property type="match status" value="1"/>
</dbReference>
<dbReference type="GO" id="GO:0030255">
    <property type="term" value="P:protein secretion by the type IV secretion system"/>
    <property type="evidence" value="ECO:0007669"/>
    <property type="project" value="InterPro"/>
</dbReference>
<feature type="transmembrane region" description="Helical" evidence="6">
    <location>
        <begin position="228"/>
        <end position="253"/>
    </location>
</feature>
<dbReference type="RefSeq" id="WP_084225990.1">
    <property type="nucleotide sequence ID" value="NZ_CADFGF010000021.1"/>
</dbReference>
<dbReference type="OrthoDB" id="8525003at2"/>
<evidence type="ECO:0000256" key="3">
    <source>
        <dbReference type="ARBA" id="ARBA00022989"/>
    </source>
</evidence>
<accession>A0A8T6ZL01</accession>
<keyword evidence="2 6" id="KW-0812">Transmembrane</keyword>